<organism evidence="7 8">
    <name type="scientific">Sediminihaliea albiluteola</name>
    <dbReference type="NCBI Taxonomy" id="2758564"/>
    <lineage>
        <taxon>Bacteria</taxon>
        <taxon>Pseudomonadati</taxon>
        <taxon>Pseudomonadota</taxon>
        <taxon>Gammaproteobacteria</taxon>
        <taxon>Cellvibrionales</taxon>
        <taxon>Halieaceae</taxon>
        <taxon>Sediminihaliea</taxon>
    </lineage>
</organism>
<keyword evidence="5" id="KW-0732">Signal</keyword>
<dbReference type="SUPFAM" id="SSF46626">
    <property type="entry name" value="Cytochrome c"/>
    <property type="match status" value="1"/>
</dbReference>
<evidence type="ECO:0000256" key="2">
    <source>
        <dbReference type="ARBA" id="ARBA00022723"/>
    </source>
</evidence>
<dbReference type="GO" id="GO:0009055">
    <property type="term" value="F:electron transfer activity"/>
    <property type="evidence" value="ECO:0007669"/>
    <property type="project" value="InterPro"/>
</dbReference>
<keyword evidence="1 4" id="KW-0349">Heme</keyword>
<keyword evidence="2 4" id="KW-0479">Metal-binding</keyword>
<evidence type="ECO:0000259" key="6">
    <source>
        <dbReference type="PROSITE" id="PS51007"/>
    </source>
</evidence>
<dbReference type="InterPro" id="IPR009056">
    <property type="entry name" value="Cyt_c-like_dom"/>
</dbReference>
<feature type="chain" id="PRO_5030702406" evidence="5">
    <location>
        <begin position="31"/>
        <end position="120"/>
    </location>
</feature>
<dbReference type="EMBL" id="JACFXU010000011">
    <property type="protein sequence ID" value="MBA6411677.1"/>
    <property type="molecule type" value="Genomic_DNA"/>
</dbReference>
<dbReference type="RefSeq" id="WP_182168541.1">
    <property type="nucleotide sequence ID" value="NZ_JACFXU010000011.1"/>
</dbReference>
<dbReference type="InterPro" id="IPR036909">
    <property type="entry name" value="Cyt_c-like_dom_sf"/>
</dbReference>
<proteinExistence type="predicted"/>
<evidence type="ECO:0000313" key="7">
    <source>
        <dbReference type="EMBL" id="MBA6411677.1"/>
    </source>
</evidence>
<evidence type="ECO:0000256" key="1">
    <source>
        <dbReference type="ARBA" id="ARBA00022617"/>
    </source>
</evidence>
<keyword evidence="3 4" id="KW-0408">Iron</keyword>
<feature type="signal peptide" evidence="5">
    <location>
        <begin position="1"/>
        <end position="30"/>
    </location>
</feature>
<comment type="caution">
    <text evidence="7">The sequence shown here is derived from an EMBL/GenBank/DDBJ whole genome shotgun (WGS) entry which is preliminary data.</text>
</comment>
<gene>
    <name evidence="7" type="ORF">H2508_00925</name>
</gene>
<dbReference type="GO" id="GO:0020037">
    <property type="term" value="F:heme binding"/>
    <property type="evidence" value="ECO:0007669"/>
    <property type="project" value="InterPro"/>
</dbReference>
<dbReference type="Pfam" id="PF13442">
    <property type="entry name" value="Cytochrome_CBB3"/>
    <property type="match status" value="1"/>
</dbReference>
<reference evidence="7 8" key="1">
    <citation type="submission" date="2020-07" db="EMBL/GenBank/DDBJ databases">
        <title>Halieaceae bacterium, F7430, whole genome shotgun sequencing project.</title>
        <authorList>
            <person name="Jiang S."/>
            <person name="Liu Z.W."/>
            <person name="Du Z.J."/>
        </authorList>
    </citation>
    <scope>NUCLEOTIDE SEQUENCE [LARGE SCALE GENOMIC DNA]</scope>
    <source>
        <strain evidence="7 8">F7430</strain>
    </source>
</reference>
<keyword evidence="8" id="KW-1185">Reference proteome</keyword>
<dbReference type="Proteomes" id="UP000539350">
    <property type="component" value="Unassembled WGS sequence"/>
</dbReference>
<dbReference type="AlphaFoldDB" id="A0A7W2TTJ7"/>
<name>A0A7W2TTJ7_9GAMM</name>
<dbReference type="Gene3D" id="1.10.760.10">
    <property type="entry name" value="Cytochrome c-like domain"/>
    <property type="match status" value="1"/>
</dbReference>
<dbReference type="PROSITE" id="PS51007">
    <property type="entry name" value="CYTC"/>
    <property type="match status" value="1"/>
</dbReference>
<accession>A0A7W2TTJ7</accession>
<sequence>MSYPLSGNTAKRMLIASIFPFALLAASAQAQNTDHDKGPWQSRWSSGEELYEKVCSQCHDPKVGVGTAIQGRVLPVEYVKFIVRNGFNAMPSFQASYIDDESIAMVAEYLSSLPAPAAQP</sequence>
<protein>
    <submittedName>
        <fullName evidence="7">Cytochrome c</fullName>
    </submittedName>
</protein>
<evidence type="ECO:0000256" key="3">
    <source>
        <dbReference type="ARBA" id="ARBA00023004"/>
    </source>
</evidence>
<evidence type="ECO:0000256" key="4">
    <source>
        <dbReference type="PROSITE-ProRule" id="PRU00433"/>
    </source>
</evidence>
<dbReference type="GO" id="GO:0046872">
    <property type="term" value="F:metal ion binding"/>
    <property type="evidence" value="ECO:0007669"/>
    <property type="project" value="UniProtKB-KW"/>
</dbReference>
<evidence type="ECO:0000256" key="5">
    <source>
        <dbReference type="SAM" id="SignalP"/>
    </source>
</evidence>
<evidence type="ECO:0000313" key="8">
    <source>
        <dbReference type="Proteomes" id="UP000539350"/>
    </source>
</evidence>
<feature type="domain" description="Cytochrome c" evidence="6">
    <location>
        <begin position="42"/>
        <end position="114"/>
    </location>
</feature>